<reference evidence="6 7" key="1">
    <citation type="submission" date="2019-01" db="EMBL/GenBank/DDBJ databases">
        <title>Intercellular communication is required for trap formation in the nematode-trapping fungus Duddingtonia flagrans.</title>
        <authorList>
            <person name="Youssar L."/>
            <person name="Wernet V."/>
            <person name="Hensel N."/>
            <person name="Hildebrandt H.-G."/>
            <person name="Fischer R."/>
        </authorList>
    </citation>
    <scope>NUCLEOTIDE SEQUENCE [LARGE SCALE GENOMIC DNA]</scope>
    <source>
        <strain evidence="6 7">CBS H-5679</strain>
    </source>
</reference>
<feature type="signal peptide" evidence="2">
    <location>
        <begin position="1"/>
        <end position="26"/>
    </location>
</feature>
<feature type="domain" description="Rax2-like second" evidence="4">
    <location>
        <begin position="232"/>
        <end position="384"/>
    </location>
</feature>
<comment type="caution">
    <text evidence="6">The sequence shown here is derived from an EMBL/GenBank/DDBJ whole genome shotgun (WGS) entry which is preliminary data.</text>
</comment>
<dbReference type="InterPro" id="IPR037293">
    <property type="entry name" value="Gal_Oxidase_central_sf"/>
</dbReference>
<feature type="domain" description="Rax2-like third" evidence="5">
    <location>
        <begin position="395"/>
        <end position="553"/>
    </location>
</feature>
<sequence>MVSRRRRGQLPSLLSTWAALTSVASAINFTEISLPNILTDGYGRMGLVGDFDSISLYQYAEQGTQTYFTNGSYAIMTQLPNGDLATIAVANGHINDMCLFKLNNEQTIGLVVGGNFTRIGDLQTEGIALIDPVTGAPVPLEGGLSGAVNTIMCDTSTDSVFVGGDFKYLNSTNAVQLTGTGSWSQLSFQGFNGPVESISRLGNGTIVFGGRFTAIGNETTLSSNPNGTEKITQQVVNLDSASTLITATLGSDRQGFSDPTNVICSNGTEEQADSVFLFEDGAQGSWSADLSYTVYPTKLRLYNTHFENRGLKTFRFVSRPNNGIMNLTSVDPVSNERFYCDAWCPLSHDTNATVPYQDFNFVNVIPTYAFRIEVIEWFGDGAGLNAIELFQDDIYAFADNTLNEPSCKNVQGPLSSTVEGSWTSTGGPPSTDSTFLTGTFSSADVEQTSITFRPDIRISGRYQVLVYTPGCRQDNSCSQRGEVTVSGTFASNETTTPEISFWQTNDFDKYDVLFIGYVEANSEDHIVEIILRPTQSQFLDFQNVVASKVRFVLEEPAEKPQLQARAVSASARNGQVSLNGVFSFKPGVSAEVAGQATAISIAGTQLPINSTINTVVAKVNAVFIAGDIRTEQFGNLLFIDDEGLKPVALGGLNNVVTDAYLSDDLIYLTGRFNDTVDASTAGLSHVAAYKISTEEWQALGTGLDGAATKIVPFSVNTTGTVETYFVFSGPFTKILASDTQPEVSVGGIAIWVPSKKEWLERLSDAEFTLDGFLSQIAEFTPNPPFFAGSLIYSRNGLAGAASLLKPNNGPIQLVPLGIDISVPEGSSNSNRKRAVDSSLGAKISGVQAGAFYEKKNITILGGRFSSGDIENLAFVLGQDNNKVEGVPSNLLASDNVVTSLLLTSKASSEGKLYIGGSINTTIMDSPVGGMVVYDLETNDFVKPQPLPLQSPGNESVVYTITQQPNGRQIYVGGSFTEVAPQFDCEGICVYDPESFQYFAAGFGFGGVVYASAWTDTNTLVVGGLLKLNNSVVHLATYKLSTTTWTVFPNADEIPGPVTTIFTPTGEESSIYIGGNADGRPFILRWDGTKWKSLGAGLQPGSVLRGIEVFELDGVHAPNDLLSQSQILMASGNIILDRTPINSSAALFDGINWTPFVLTTNEDGSSGSLGAFVSQSKHTFNENAGKLAVGLVVLISLALALALIFLIVVIGVIASYVRRRREGYVPAPTRASPTPIPQDMTERVPPDQLFQGVGFASARGTPHI</sequence>
<evidence type="ECO:0000259" key="4">
    <source>
        <dbReference type="Pfam" id="PF20842"/>
    </source>
</evidence>
<dbReference type="PANTHER" id="PTHR31778:SF2">
    <property type="entry name" value="BUD SITE SELECTION PROTEIN RAX2"/>
    <property type="match status" value="1"/>
</dbReference>
<name>A0A437A3Z9_ARTFL</name>
<keyword evidence="2" id="KW-0732">Signal</keyword>
<dbReference type="Pfam" id="PF20843">
    <property type="entry name" value="Rax2_3"/>
    <property type="match status" value="1"/>
</dbReference>
<keyword evidence="1" id="KW-0472">Membrane</keyword>
<keyword evidence="1" id="KW-0812">Transmembrane</keyword>
<evidence type="ECO:0000313" key="6">
    <source>
        <dbReference type="EMBL" id="RVD85845.1"/>
    </source>
</evidence>
<dbReference type="Gene3D" id="2.130.10.80">
    <property type="entry name" value="Galactose oxidase/kelch, beta-propeller"/>
    <property type="match status" value="1"/>
</dbReference>
<dbReference type="InterPro" id="IPR048265">
    <property type="entry name" value="Rax2-like_third"/>
</dbReference>
<dbReference type="STRING" id="97331.A0A437A3Z9"/>
<feature type="chain" id="PRO_5018998320" evidence="2">
    <location>
        <begin position="27"/>
        <end position="1263"/>
    </location>
</feature>
<organism evidence="6 7">
    <name type="scientific">Arthrobotrys flagrans</name>
    <name type="common">Nematode-trapping fungus</name>
    <name type="synonym">Trichothecium flagrans</name>
    <dbReference type="NCBI Taxonomy" id="97331"/>
    <lineage>
        <taxon>Eukaryota</taxon>
        <taxon>Fungi</taxon>
        <taxon>Dikarya</taxon>
        <taxon>Ascomycota</taxon>
        <taxon>Pezizomycotina</taxon>
        <taxon>Orbiliomycetes</taxon>
        <taxon>Orbiliales</taxon>
        <taxon>Orbiliaceae</taxon>
        <taxon>Arthrobotrys</taxon>
    </lineage>
</organism>
<dbReference type="RefSeq" id="XP_067491389.1">
    <property type="nucleotide sequence ID" value="XM_067633196.1"/>
</dbReference>
<dbReference type="Proteomes" id="UP000283090">
    <property type="component" value="Unassembled WGS sequence"/>
</dbReference>
<dbReference type="InterPro" id="IPR024982">
    <property type="entry name" value="Rax2-like_C"/>
</dbReference>
<dbReference type="AlphaFoldDB" id="A0A437A3Z9"/>
<protein>
    <submittedName>
        <fullName evidence="6">Uncharacterized protein</fullName>
    </submittedName>
</protein>
<evidence type="ECO:0000256" key="1">
    <source>
        <dbReference type="SAM" id="Phobius"/>
    </source>
</evidence>
<dbReference type="GeneID" id="93586461"/>
<keyword evidence="7" id="KW-1185">Reference proteome</keyword>
<feature type="transmembrane region" description="Helical" evidence="1">
    <location>
        <begin position="1186"/>
        <end position="1213"/>
    </location>
</feature>
<dbReference type="PANTHER" id="PTHR31778">
    <property type="entry name" value="BUD SITE SELECTION PROTEIN RAX2"/>
    <property type="match status" value="1"/>
</dbReference>
<dbReference type="InterPro" id="IPR015915">
    <property type="entry name" value="Kelch-typ_b-propeller"/>
</dbReference>
<keyword evidence="1" id="KW-1133">Transmembrane helix</keyword>
<dbReference type="OrthoDB" id="2503993at2759"/>
<gene>
    <name evidence="6" type="ORF">DFL_004150</name>
</gene>
<evidence type="ECO:0000313" key="7">
    <source>
        <dbReference type="Proteomes" id="UP000283090"/>
    </source>
</evidence>
<dbReference type="Pfam" id="PF12768">
    <property type="entry name" value="Rax2"/>
    <property type="match status" value="1"/>
</dbReference>
<evidence type="ECO:0000259" key="3">
    <source>
        <dbReference type="Pfam" id="PF12768"/>
    </source>
</evidence>
<dbReference type="EMBL" id="SAEB01000006">
    <property type="protein sequence ID" value="RVD85845.1"/>
    <property type="molecule type" value="Genomic_DNA"/>
</dbReference>
<dbReference type="Pfam" id="PF20842">
    <property type="entry name" value="Rax2_2"/>
    <property type="match status" value="1"/>
</dbReference>
<proteinExistence type="predicted"/>
<evidence type="ECO:0000259" key="5">
    <source>
        <dbReference type="Pfam" id="PF20843"/>
    </source>
</evidence>
<evidence type="ECO:0000256" key="2">
    <source>
        <dbReference type="SAM" id="SignalP"/>
    </source>
</evidence>
<dbReference type="InterPro" id="IPR048266">
    <property type="entry name" value="Rax2-like_second"/>
</dbReference>
<dbReference type="SUPFAM" id="SSF117281">
    <property type="entry name" value="Kelch motif"/>
    <property type="match status" value="1"/>
</dbReference>
<accession>A0A437A3Z9</accession>
<dbReference type="GO" id="GO:1902929">
    <property type="term" value="C:plasma membrane of growing cell tip"/>
    <property type="evidence" value="ECO:0007669"/>
    <property type="project" value="TreeGrafter"/>
</dbReference>
<dbReference type="VEuPathDB" id="FungiDB:DFL_004150"/>
<feature type="domain" description="Rax2-like C-terminal" evidence="3">
    <location>
        <begin position="930"/>
        <end position="1180"/>
    </location>
</feature>